<dbReference type="InterPro" id="IPR001857">
    <property type="entry name" value="Ribosomal_bL19"/>
</dbReference>
<sequence length="110" mass="12214">MANQATHKEITFHVGDTVAVHQSIQEGDKSRIQIFEGVVIAIHAKDDPTFVVRKIATGSIGVEKIFPLHAPVVVKVEVKKTSFTRRAKLYYLRDLIGKAATKIRGSKKSF</sequence>
<dbReference type="EMBL" id="PEYY01000124">
    <property type="protein sequence ID" value="PIS17691.1"/>
    <property type="molecule type" value="Genomic_DNA"/>
</dbReference>
<evidence type="ECO:0000256" key="3">
    <source>
        <dbReference type="ARBA" id="ARBA00023274"/>
    </source>
</evidence>
<evidence type="ECO:0000256" key="1">
    <source>
        <dbReference type="ARBA" id="ARBA00005781"/>
    </source>
</evidence>
<name>A0A2H0WYL7_9BACT</name>
<reference evidence="6" key="1">
    <citation type="submission" date="2017-09" db="EMBL/GenBank/DDBJ databases">
        <title>Depth-based differentiation of microbial function through sediment-hosted aquifers and enrichment of novel symbionts in the deep terrestrial subsurface.</title>
        <authorList>
            <person name="Probst A.J."/>
            <person name="Ladd B."/>
            <person name="Jarett J.K."/>
            <person name="Geller-Mcgrath D.E."/>
            <person name="Sieber C.M.K."/>
            <person name="Emerson J.B."/>
            <person name="Anantharaman K."/>
            <person name="Thomas B.C."/>
            <person name="Malmstrom R."/>
            <person name="Stieglmeier M."/>
            <person name="Klingl A."/>
            <person name="Woyke T."/>
            <person name="Ryan C.M."/>
            <person name="Banfield J.F."/>
        </authorList>
    </citation>
    <scope>NUCLEOTIDE SEQUENCE [LARGE SCALE GENOMIC DNA]</scope>
</reference>
<dbReference type="PANTHER" id="PTHR15680">
    <property type="entry name" value="RIBOSOMAL PROTEIN L19"/>
    <property type="match status" value="1"/>
</dbReference>
<dbReference type="PIRSF" id="PIRSF002191">
    <property type="entry name" value="Ribosomal_L19"/>
    <property type="match status" value="1"/>
</dbReference>
<keyword evidence="2 5" id="KW-0689">Ribosomal protein</keyword>
<protein>
    <recommendedName>
        <fullName evidence="4">50S ribosomal protein L19</fullName>
    </recommendedName>
</protein>
<dbReference type="PRINTS" id="PR00061">
    <property type="entry name" value="RIBOSOMALL19"/>
</dbReference>
<evidence type="ECO:0000313" key="5">
    <source>
        <dbReference type="EMBL" id="PIS17691.1"/>
    </source>
</evidence>
<keyword evidence="3 4" id="KW-0687">Ribonucleoprotein</keyword>
<dbReference type="AlphaFoldDB" id="A0A2H0WYL7"/>
<gene>
    <name evidence="5" type="ORF">COT54_03290</name>
</gene>
<dbReference type="Proteomes" id="UP000229574">
    <property type="component" value="Unassembled WGS sequence"/>
</dbReference>
<dbReference type="SUPFAM" id="SSF50104">
    <property type="entry name" value="Translation proteins SH3-like domain"/>
    <property type="match status" value="1"/>
</dbReference>
<comment type="caution">
    <text evidence="5">The sequence shown here is derived from an EMBL/GenBank/DDBJ whole genome shotgun (WGS) entry which is preliminary data.</text>
</comment>
<evidence type="ECO:0000256" key="4">
    <source>
        <dbReference type="RuleBase" id="RU000559"/>
    </source>
</evidence>
<comment type="function">
    <text evidence="4">This protein is located at the 30S-50S ribosomal subunit interface and may play a role in the structure and function of the aminoacyl-tRNA binding site.</text>
</comment>
<evidence type="ECO:0000313" key="6">
    <source>
        <dbReference type="Proteomes" id="UP000229574"/>
    </source>
</evidence>
<dbReference type="GO" id="GO:0022625">
    <property type="term" value="C:cytosolic large ribosomal subunit"/>
    <property type="evidence" value="ECO:0007669"/>
    <property type="project" value="TreeGrafter"/>
</dbReference>
<evidence type="ECO:0000256" key="2">
    <source>
        <dbReference type="ARBA" id="ARBA00022980"/>
    </source>
</evidence>
<comment type="similarity">
    <text evidence="1 4">Belongs to the bacterial ribosomal protein bL19 family.</text>
</comment>
<dbReference type="GO" id="GO:0003735">
    <property type="term" value="F:structural constituent of ribosome"/>
    <property type="evidence" value="ECO:0007669"/>
    <property type="project" value="InterPro"/>
</dbReference>
<dbReference type="PANTHER" id="PTHR15680:SF9">
    <property type="entry name" value="LARGE RIBOSOMAL SUBUNIT PROTEIN BL19M"/>
    <property type="match status" value="1"/>
</dbReference>
<accession>A0A2H0WYL7</accession>
<dbReference type="Pfam" id="PF01245">
    <property type="entry name" value="Ribosomal_L19"/>
    <property type="match status" value="1"/>
</dbReference>
<dbReference type="NCBIfam" id="TIGR01024">
    <property type="entry name" value="rplS_bact"/>
    <property type="match status" value="1"/>
</dbReference>
<dbReference type="Gene3D" id="2.30.30.790">
    <property type="match status" value="1"/>
</dbReference>
<dbReference type="InterPro" id="IPR008991">
    <property type="entry name" value="Translation_prot_SH3-like_sf"/>
</dbReference>
<proteinExistence type="inferred from homology"/>
<organism evidence="5 6">
    <name type="scientific">Candidatus Collierbacteria bacterium CG09_land_8_20_14_0_10_46_12</name>
    <dbReference type="NCBI Taxonomy" id="1974533"/>
    <lineage>
        <taxon>Bacteria</taxon>
        <taxon>Candidatus Collieribacteriota</taxon>
    </lineage>
</organism>
<dbReference type="GO" id="GO:0006412">
    <property type="term" value="P:translation"/>
    <property type="evidence" value="ECO:0007669"/>
    <property type="project" value="InterPro"/>
</dbReference>
<dbReference type="InterPro" id="IPR038657">
    <property type="entry name" value="Ribosomal_bL19_sf"/>
</dbReference>